<dbReference type="InterPro" id="IPR021503">
    <property type="entry name" value="DUF3110"/>
</dbReference>
<name>C1E9K3_MICCC</name>
<dbReference type="InParanoid" id="C1E9K3"/>
<dbReference type="RefSeq" id="XP_002503435.1">
    <property type="nucleotide sequence ID" value="XM_002503389.1"/>
</dbReference>
<dbReference type="EMBL" id="CP001328">
    <property type="protein sequence ID" value="ACO64693.1"/>
    <property type="molecule type" value="Genomic_DNA"/>
</dbReference>
<gene>
    <name evidence="1" type="ORF">MICPUN_59752</name>
</gene>
<dbReference type="Pfam" id="PF11360">
    <property type="entry name" value="DUF3110"/>
    <property type="match status" value="1"/>
</dbReference>
<evidence type="ECO:0000313" key="2">
    <source>
        <dbReference type="Proteomes" id="UP000002009"/>
    </source>
</evidence>
<dbReference type="GeneID" id="8245083"/>
<dbReference type="AlphaFoldDB" id="C1E9K3"/>
<accession>C1E9K3</accession>
<dbReference type="Proteomes" id="UP000002009">
    <property type="component" value="Chromosome 7"/>
</dbReference>
<keyword evidence="2" id="KW-1185">Reference proteome</keyword>
<protein>
    <submittedName>
        <fullName evidence="1">Uncharacterized protein</fullName>
    </submittedName>
</protein>
<dbReference type="KEGG" id="mis:MICPUN_59752"/>
<proteinExistence type="predicted"/>
<evidence type="ECO:0000313" key="1">
    <source>
        <dbReference type="EMBL" id="ACO64693.1"/>
    </source>
</evidence>
<sequence>MSAPTALASTMSASRTIAPTRSIAFRRRARLRRASPTSVRRSRVVAHAGGDSSDVVTPWWHSLPVVHILVFSPETEDEAVYTTSRRDGDTAANSFVAFEDLRDATRASVAVSDQLDGCEMPTVDSVDPRVMIFLADSCGYGVEVVPAGGEFEPPATVIDDFRRSYEAEGGAEAERSRSRDGTDELAISTVDLQRYLSDGGALPVLPPEDDDARSSEAALEAEDGARTLEARRAAAEAVRSALAGSVANLSGSVRLAAGVGGKVKSMLTPMRRVQRSMRGASAMYEALMGIAERRKGEEK</sequence>
<reference evidence="1 2" key="1">
    <citation type="journal article" date="2009" name="Science">
        <title>Green evolution and dynamic adaptations revealed by genomes of the marine picoeukaryotes Micromonas.</title>
        <authorList>
            <person name="Worden A.Z."/>
            <person name="Lee J.H."/>
            <person name="Mock T."/>
            <person name="Rouze P."/>
            <person name="Simmons M.P."/>
            <person name="Aerts A.L."/>
            <person name="Allen A.E."/>
            <person name="Cuvelier M.L."/>
            <person name="Derelle E."/>
            <person name="Everett M.V."/>
            <person name="Foulon E."/>
            <person name="Grimwood J."/>
            <person name="Gundlach H."/>
            <person name="Henrissat B."/>
            <person name="Napoli C."/>
            <person name="McDonald S.M."/>
            <person name="Parker M.S."/>
            <person name="Rombauts S."/>
            <person name="Salamov A."/>
            <person name="Von Dassow P."/>
            <person name="Badger J.H."/>
            <person name="Coutinho P.M."/>
            <person name="Demir E."/>
            <person name="Dubchak I."/>
            <person name="Gentemann C."/>
            <person name="Eikrem W."/>
            <person name="Gready J.E."/>
            <person name="John U."/>
            <person name="Lanier W."/>
            <person name="Lindquist E.A."/>
            <person name="Lucas S."/>
            <person name="Mayer K.F."/>
            <person name="Moreau H."/>
            <person name="Not F."/>
            <person name="Otillar R."/>
            <person name="Panaud O."/>
            <person name="Pangilinan J."/>
            <person name="Paulsen I."/>
            <person name="Piegu B."/>
            <person name="Poliakov A."/>
            <person name="Robbens S."/>
            <person name="Schmutz J."/>
            <person name="Toulza E."/>
            <person name="Wyss T."/>
            <person name="Zelensky A."/>
            <person name="Zhou K."/>
            <person name="Armbrust E.V."/>
            <person name="Bhattacharya D."/>
            <person name="Goodenough U.W."/>
            <person name="Van de Peer Y."/>
            <person name="Grigoriev I.V."/>
        </authorList>
    </citation>
    <scope>NUCLEOTIDE SEQUENCE [LARGE SCALE GENOMIC DNA]</scope>
    <source>
        <strain evidence="2">RCC299 / NOUM17</strain>
    </source>
</reference>
<organism evidence="1 2">
    <name type="scientific">Micromonas commoda (strain RCC299 / NOUM17 / CCMP2709)</name>
    <name type="common">Picoplanktonic green alga</name>
    <dbReference type="NCBI Taxonomy" id="296587"/>
    <lineage>
        <taxon>Eukaryota</taxon>
        <taxon>Viridiplantae</taxon>
        <taxon>Chlorophyta</taxon>
        <taxon>Mamiellophyceae</taxon>
        <taxon>Mamiellales</taxon>
        <taxon>Mamiellaceae</taxon>
        <taxon>Micromonas</taxon>
    </lineage>
</organism>